<accession>A0A5B2WTV7</accession>
<reference evidence="3 4" key="2">
    <citation type="submission" date="2019-09" db="EMBL/GenBank/DDBJ databases">
        <authorList>
            <person name="Jin C."/>
        </authorList>
    </citation>
    <scope>NUCLEOTIDE SEQUENCE [LARGE SCALE GENOMIC DNA]</scope>
    <source>
        <strain evidence="3 4">AN110305</strain>
    </source>
</reference>
<dbReference type="AlphaFoldDB" id="A0A5B2WTV7"/>
<keyword evidence="4" id="KW-1185">Reference proteome</keyword>
<dbReference type="Proteomes" id="UP000323454">
    <property type="component" value="Unassembled WGS sequence"/>
</dbReference>
<dbReference type="PROSITE" id="PS51257">
    <property type="entry name" value="PROKAR_LIPOPROTEIN"/>
    <property type="match status" value="1"/>
</dbReference>
<protein>
    <submittedName>
        <fullName evidence="3">DUF397 domain-containing protein</fullName>
    </submittedName>
</protein>
<dbReference type="RefSeq" id="WP_149853336.1">
    <property type="nucleotide sequence ID" value="NZ_VUOB01000062.1"/>
</dbReference>
<sequence>MQPDLSRANWRKSSRSGGSGGNGTGGCVELATLPPHTAVRDSKNPSGPTLVFAAERLTTFLVAAKLGSYDLG</sequence>
<feature type="compositionally biased region" description="Gly residues" evidence="1">
    <location>
        <begin position="17"/>
        <end position="26"/>
    </location>
</feature>
<name>A0A5B2WTV7_9PSEU</name>
<evidence type="ECO:0000259" key="2">
    <source>
        <dbReference type="Pfam" id="PF04149"/>
    </source>
</evidence>
<evidence type="ECO:0000256" key="1">
    <source>
        <dbReference type="SAM" id="MobiDB-lite"/>
    </source>
</evidence>
<organism evidence="3 4">
    <name type="scientific">Solihabitans fulvus</name>
    <dbReference type="NCBI Taxonomy" id="1892852"/>
    <lineage>
        <taxon>Bacteria</taxon>
        <taxon>Bacillati</taxon>
        <taxon>Actinomycetota</taxon>
        <taxon>Actinomycetes</taxon>
        <taxon>Pseudonocardiales</taxon>
        <taxon>Pseudonocardiaceae</taxon>
        <taxon>Solihabitans</taxon>
    </lineage>
</organism>
<proteinExistence type="predicted"/>
<dbReference type="Pfam" id="PF04149">
    <property type="entry name" value="DUF397"/>
    <property type="match status" value="1"/>
</dbReference>
<comment type="caution">
    <text evidence="3">The sequence shown here is derived from an EMBL/GenBank/DDBJ whole genome shotgun (WGS) entry which is preliminary data.</text>
</comment>
<dbReference type="EMBL" id="VUOB01000062">
    <property type="protein sequence ID" value="KAA2254284.1"/>
    <property type="molecule type" value="Genomic_DNA"/>
</dbReference>
<feature type="region of interest" description="Disordered" evidence="1">
    <location>
        <begin position="1"/>
        <end position="30"/>
    </location>
</feature>
<reference evidence="3 4" key="1">
    <citation type="submission" date="2019-09" db="EMBL/GenBank/DDBJ databases">
        <title>Goodfellowia gen. nov., a new genus of the Pseudonocardineae related to Actinoalloteichus, containing Goodfellowia coeruleoviolacea gen. nov., comb. nov. gen. nov., comb. nov.</title>
        <authorList>
            <person name="Labeda D."/>
        </authorList>
    </citation>
    <scope>NUCLEOTIDE SEQUENCE [LARGE SCALE GENOMIC DNA]</scope>
    <source>
        <strain evidence="3 4">AN110305</strain>
    </source>
</reference>
<feature type="domain" description="DUF397" evidence="2">
    <location>
        <begin position="8"/>
        <end position="65"/>
    </location>
</feature>
<gene>
    <name evidence="3" type="ORF">F0L68_30625</name>
</gene>
<dbReference type="OrthoDB" id="4316979at2"/>
<evidence type="ECO:0000313" key="3">
    <source>
        <dbReference type="EMBL" id="KAA2254284.1"/>
    </source>
</evidence>
<dbReference type="InterPro" id="IPR007278">
    <property type="entry name" value="DUF397"/>
</dbReference>
<evidence type="ECO:0000313" key="4">
    <source>
        <dbReference type="Proteomes" id="UP000323454"/>
    </source>
</evidence>